<protein>
    <submittedName>
        <fullName evidence="2">Uncharacterized protein</fullName>
    </submittedName>
</protein>
<evidence type="ECO:0000313" key="3">
    <source>
        <dbReference type="Proteomes" id="UP000579647"/>
    </source>
</evidence>
<feature type="region of interest" description="Disordered" evidence="1">
    <location>
        <begin position="1"/>
        <end position="30"/>
    </location>
</feature>
<proteinExistence type="predicted"/>
<dbReference type="EMBL" id="JACHDO010000001">
    <property type="protein sequence ID" value="MBB5491494.1"/>
    <property type="molecule type" value="Genomic_DNA"/>
</dbReference>
<comment type="caution">
    <text evidence="2">The sequence shown here is derived from an EMBL/GenBank/DDBJ whole genome shotgun (WGS) entry which is preliminary data.</text>
</comment>
<evidence type="ECO:0000256" key="1">
    <source>
        <dbReference type="SAM" id="MobiDB-lite"/>
    </source>
</evidence>
<feature type="compositionally biased region" description="Low complexity" evidence="1">
    <location>
        <begin position="1"/>
        <end position="19"/>
    </location>
</feature>
<dbReference type="RefSeq" id="WP_184365173.1">
    <property type="nucleotide sequence ID" value="NZ_BAAAKM010000064.1"/>
</dbReference>
<accession>A0A840W658</accession>
<name>A0A840W658_9ACTN</name>
<dbReference type="AlphaFoldDB" id="A0A840W658"/>
<dbReference type="Proteomes" id="UP000579647">
    <property type="component" value="Unassembled WGS sequence"/>
</dbReference>
<keyword evidence="3" id="KW-1185">Reference proteome</keyword>
<organism evidence="2 3">
    <name type="scientific">Nocardiopsis metallicus</name>
    <dbReference type="NCBI Taxonomy" id="179819"/>
    <lineage>
        <taxon>Bacteria</taxon>
        <taxon>Bacillati</taxon>
        <taxon>Actinomycetota</taxon>
        <taxon>Actinomycetes</taxon>
        <taxon>Streptosporangiales</taxon>
        <taxon>Nocardiopsidaceae</taxon>
        <taxon>Nocardiopsis</taxon>
    </lineage>
</organism>
<gene>
    <name evidence="2" type="ORF">HNR07_002631</name>
</gene>
<reference evidence="2 3" key="1">
    <citation type="submission" date="2020-08" db="EMBL/GenBank/DDBJ databases">
        <title>Sequencing the genomes of 1000 actinobacteria strains.</title>
        <authorList>
            <person name="Klenk H.-P."/>
        </authorList>
    </citation>
    <scope>NUCLEOTIDE SEQUENCE [LARGE SCALE GENOMIC DNA]</scope>
    <source>
        <strain evidence="2 3">DSM 44598</strain>
    </source>
</reference>
<sequence length="102" mass="10907">MTSAAQHTPTATATATSPDPSDDHEDLSLPELKTPRYFHFQGQVAEASWATMARRMPEAVKLCETFYAMGFPSSGAVSSSLVGWGGLMWTTSGRAVGRAQRG</sequence>
<evidence type="ECO:0000313" key="2">
    <source>
        <dbReference type="EMBL" id="MBB5491494.1"/>
    </source>
</evidence>